<dbReference type="InterPro" id="IPR001870">
    <property type="entry name" value="B30.2/SPRY"/>
</dbReference>
<dbReference type="InterPro" id="IPR003879">
    <property type="entry name" value="Butyrophylin_SPRY"/>
</dbReference>
<dbReference type="Ensembl" id="ENSCPGT00000008628.1">
    <property type="protein sequence ID" value="ENSCPGP00000007851.1"/>
    <property type="gene ID" value="ENSCPGG00000005620.1"/>
</dbReference>
<dbReference type="InterPro" id="IPR006574">
    <property type="entry name" value="PRY"/>
</dbReference>
<dbReference type="FunFam" id="2.60.120.920:FF:000004">
    <property type="entry name" value="Butyrophilin subfamily 1 member A1"/>
    <property type="match status" value="1"/>
</dbReference>
<dbReference type="SMART" id="SM00449">
    <property type="entry name" value="SPRY"/>
    <property type="match status" value="1"/>
</dbReference>
<accession>A0A8C3JIU7</accession>
<dbReference type="InterPro" id="IPR001841">
    <property type="entry name" value="Znf_RING"/>
</dbReference>
<evidence type="ECO:0000256" key="2">
    <source>
        <dbReference type="ARBA" id="ARBA00022771"/>
    </source>
</evidence>
<dbReference type="Pfam" id="PF13765">
    <property type="entry name" value="PRY"/>
    <property type="match status" value="1"/>
</dbReference>
<dbReference type="PROSITE" id="PS00518">
    <property type="entry name" value="ZF_RING_1"/>
    <property type="match status" value="1"/>
</dbReference>
<feature type="domain" description="B30.2/SPRY" evidence="6">
    <location>
        <begin position="60"/>
        <end position="242"/>
    </location>
</feature>
<dbReference type="SUPFAM" id="SSF49899">
    <property type="entry name" value="Concanavalin A-like lectins/glucanases"/>
    <property type="match status" value="1"/>
</dbReference>
<evidence type="ECO:0000313" key="7">
    <source>
        <dbReference type="Ensembl" id="ENSCPGP00000007851.1"/>
    </source>
</evidence>
<evidence type="ECO:0000259" key="6">
    <source>
        <dbReference type="PROSITE" id="PS50188"/>
    </source>
</evidence>
<dbReference type="GO" id="GO:0008270">
    <property type="term" value="F:zinc ion binding"/>
    <property type="evidence" value="ECO:0007669"/>
    <property type="project" value="UniProtKB-KW"/>
</dbReference>
<dbReference type="InterPro" id="IPR013083">
    <property type="entry name" value="Znf_RING/FYVE/PHD"/>
</dbReference>
<dbReference type="PRINTS" id="PR01407">
    <property type="entry name" value="BUTYPHLNCDUF"/>
</dbReference>
<keyword evidence="3" id="KW-0862">Zinc</keyword>
<dbReference type="PANTHER" id="PTHR24103">
    <property type="entry name" value="E3 UBIQUITIN-PROTEIN LIGASE TRIM"/>
    <property type="match status" value="1"/>
</dbReference>
<dbReference type="InterPro" id="IPR043136">
    <property type="entry name" value="B30.2/SPRY_sf"/>
</dbReference>
<evidence type="ECO:0000256" key="1">
    <source>
        <dbReference type="ARBA" id="ARBA00022723"/>
    </source>
</evidence>
<dbReference type="InterPro" id="IPR013320">
    <property type="entry name" value="ConA-like_dom_sf"/>
</dbReference>
<dbReference type="InterPro" id="IPR003877">
    <property type="entry name" value="SPRY_dom"/>
</dbReference>
<dbReference type="Pfam" id="PF15227">
    <property type="entry name" value="zf-C3HC4_4"/>
    <property type="match status" value="1"/>
</dbReference>
<keyword evidence="2 4" id="KW-0863">Zinc-finger</keyword>
<dbReference type="SMART" id="SM00184">
    <property type="entry name" value="RING"/>
    <property type="match status" value="1"/>
</dbReference>
<dbReference type="Proteomes" id="UP000694419">
    <property type="component" value="Unplaced"/>
</dbReference>
<evidence type="ECO:0000313" key="8">
    <source>
        <dbReference type="Proteomes" id="UP000694419"/>
    </source>
</evidence>
<dbReference type="CDD" id="cd12888">
    <property type="entry name" value="SPRY_PRY_TRIM7_like"/>
    <property type="match status" value="1"/>
</dbReference>
<dbReference type="SMART" id="SM00589">
    <property type="entry name" value="PRY"/>
    <property type="match status" value="1"/>
</dbReference>
<protein>
    <submittedName>
        <fullName evidence="7">Uncharacterized protein</fullName>
    </submittedName>
</protein>
<proteinExistence type="predicted"/>
<organism evidence="7 8">
    <name type="scientific">Calidris pygmaea</name>
    <name type="common">Spoon-billed sandpiper</name>
    <dbReference type="NCBI Taxonomy" id="425635"/>
    <lineage>
        <taxon>Eukaryota</taxon>
        <taxon>Metazoa</taxon>
        <taxon>Chordata</taxon>
        <taxon>Craniata</taxon>
        <taxon>Vertebrata</taxon>
        <taxon>Euteleostomi</taxon>
        <taxon>Archelosauria</taxon>
        <taxon>Archosauria</taxon>
        <taxon>Dinosauria</taxon>
        <taxon>Saurischia</taxon>
        <taxon>Theropoda</taxon>
        <taxon>Coelurosauria</taxon>
        <taxon>Aves</taxon>
        <taxon>Neognathae</taxon>
        <taxon>Neoaves</taxon>
        <taxon>Charadriiformes</taxon>
        <taxon>Scolopacidae</taxon>
        <taxon>Calidris</taxon>
    </lineage>
</organism>
<dbReference type="Gene3D" id="2.60.120.920">
    <property type="match status" value="1"/>
</dbReference>
<evidence type="ECO:0000259" key="5">
    <source>
        <dbReference type="PROSITE" id="PS50089"/>
    </source>
</evidence>
<dbReference type="InterPro" id="IPR050143">
    <property type="entry name" value="TRIM/RBCC"/>
</dbReference>
<dbReference type="AlphaFoldDB" id="A0A8C3JIU7"/>
<dbReference type="Pfam" id="PF00622">
    <property type="entry name" value="SPRY"/>
    <property type="match status" value="1"/>
</dbReference>
<feature type="domain" description="RING-type" evidence="5">
    <location>
        <begin position="16"/>
        <end position="57"/>
    </location>
</feature>
<sequence>MAARKPLEMLQDESCCSICLGIFQDPVSIHCGHSFCRSCITETWEGLTTNFSCPQCRKTKSRKILRPNRELANVIKKSNVTLDPDMANPHLVLSEERRSRDLPSNPRRFKFEPCVLGSRGFTSGRHHWDVEVHREGTWAIGVAKESLPRDRGLSLNPVEGVWALYHTHNVYKALTSPDDTHLTLRSVPKRIRICLDYEEGKVVFFDAESKEQIFAFPPASFQGERVFPWFMVMFGAQLKLLP</sequence>
<dbReference type="PROSITE" id="PS50188">
    <property type="entry name" value="B302_SPRY"/>
    <property type="match status" value="1"/>
</dbReference>
<evidence type="ECO:0000256" key="4">
    <source>
        <dbReference type="PROSITE-ProRule" id="PRU00175"/>
    </source>
</evidence>
<dbReference type="Gene3D" id="3.30.40.10">
    <property type="entry name" value="Zinc/RING finger domain, C3HC4 (zinc finger)"/>
    <property type="match status" value="1"/>
</dbReference>
<evidence type="ECO:0000256" key="3">
    <source>
        <dbReference type="ARBA" id="ARBA00022833"/>
    </source>
</evidence>
<dbReference type="InterPro" id="IPR017907">
    <property type="entry name" value="Znf_RING_CS"/>
</dbReference>
<name>A0A8C3JIU7_9CHAR</name>
<dbReference type="PROSITE" id="PS50089">
    <property type="entry name" value="ZF_RING_2"/>
    <property type="match status" value="1"/>
</dbReference>
<reference evidence="7" key="1">
    <citation type="submission" date="2025-08" db="UniProtKB">
        <authorList>
            <consortium name="Ensembl"/>
        </authorList>
    </citation>
    <scope>IDENTIFICATION</scope>
</reference>
<keyword evidence="8" id="KW-1185">Reference proteome</keyword>
<dbReference type="SUPFAM" id="SSF57850">
    <property type="entry name" value="RING/U-box"/>
    <property type="match status" value="1"/>
</dbReference>
<keyword evidence="1" id="KW-0479">Metal-binding</keyword>
<reference evidence="7" key="2">
    <citation type="submission" date="2025-09" db="UniProtKB">
        <authorList>
            <consortium name="Ensembl"/>
        </authorList>
    </citation>
    <scope>IDENTIFICATION</scope>
</reference>
<dbReference type="CDD" id="cd16594">
    <property type="entry name" value="RING-HC_TRIM7-like_C-IV"/>
    <property type="match status" value="1"/>
</dbReference>